<dbReference type="Pfam" id="PF00644">
    <property type="entry name" value="PARP"/>
    <property type="match status" value="1"/>
</dbReference>
<dbReference type="GO" id="GO:1990404">
    <property type="term" value="F:NAD+-protein mono-ADP-ribosyltransferase activity"/>
    <property type="evidence" value="ECO:0007669"/>
    <property type="project" value="TreeGrafter"/>
</dbReference>
<dbReference type="InterPro" id="IPR012317">
    <property type="entry name" value="Poly(ADP-ribose)pol_cat_dom"/>
</dbReference>
<dbReference type="EMBL" id="KN817626">
    <property type="protein sequence ID" value="KJA16181.1"/>
    <property type="molecule type" value="Genomic_DNA"/>
</dbReference>
<dbReference type="STRING" id="945553.A0A0D2NHV3"/>
<accession>A0A0D2NHV3</accession>
<evidence type="ECO:0000313" key="3">
    <source>
        <dbReference type="Proteomes" id="UP000054270"/>
    </source>
</evidence>
<reference evidence="3" key="1">
    <citation type="submission" date="2014-04" db="EMBL/GenBank/DDBJ databases">
        <title>Evolutionary Origins and Diversification of the Mycorrhizal Mutualists.</title>
        <authorList>
            <consortium name="DOE Joint Genome Institute"/>
            <consortium name="Mycorrhizal Genomics Consortium"/>
            <person name="Kohler A."/>
            <person name="Kuo A."/>
            <person name="Nagy L.G."/>
            <person name="Floudas D."/>
            <person name="Copeland A."/>
            <person name="Barry K.W."/>
            <person name="Cichocki N."/>
            <person name="Veneault-Fourrey C."/>
            <person name="LaButti K."/>
            <person name="Lindquist E.A."/>
            <person name="Lipzen A."/>
            <person name="Lundell T."/>
            <person name="Morin E."/>
            <person name="Murat C."/>
            <person name="Riley R."/>
            <person name="Ohm R."/>
            <person name="Sun H."/>
            <person name="Tunlid A."/>
            <person name="Henrissat B."/>
            <person name="Grigoriev I.V."/>
            <person name="Hibbett D.S."/>
            <person name="Martin F."/>
        </authorList>
    </citation>
    <scope>NUCLEOTIDE SEQUENCE [LARGE SCALE GENOMIC DNA]</scope>
    <source>
        <strain evidence="3">FD-334 SS-4</strain>
    </source>
</reference>
<dbReference type="OrthoDB" id="9514740at2759"/>
<dbReference type="AlphaFoldDB" id="A0A0D2NHV3"/>
<dbReference type="Proteomes" id="UP000054270">
    <property type="component" value="Unassembled WGS sequence"/>
</dbReference>
<sequence length="261" mass="29573">MFEQIIDEFSFDHPTNKGYGKSKKLRQLSSGDPQFATIERLFIKGWKHPKKLRPKIQGIFKVLAPETTISPYLRYRESVTASPALRNRTKNPANEQYLFHGTNRYCRLVEDGNRLRLCSLSKCHLCSILRDSFDVSRCGSKHKFRRFGTGIYTSTCSSKADDYTLNGDESSSLRVLLVNRVVVGNPHKRQHNATELTEPPSGYHSVIGKPGGDLNYEETVIYNNDAIRPAFLIVYGDTPLSETKSKVRTVLKNLFKTPLAA</sequence>
<dbReference type="Gene3D" id="6.20.320.10">
    <property type="match status" value="1"/>
</dbReference>
<protein>
    <recommendedName>
        <fullName evidence="1">PARP catalytic domain-containing protein</fullName>
    </recommendedName>
</protein>
<organism evidence="2 3">
    <name type="scientific">Hypholoma sublateritium (strain FD-334 SS-4)</name>
    <dbReference type="NCBI Taxonomy" id="945553"/>
    <lineage>
        <taxon>Eukaryota</taxon>
        <taxon>Fungi</taxon>
        <taxon>Dikarya</taxon>
        <taxon>Basidiomycota</taxon>
        <taxon>Agaricomycotina</taxon>
        <taxon>Agaricomycetes</taxon>
        <taxon>Agaricomycetidae</taxon>
        <taxon>Agaricales</taxon>
        <taxon>Agaricineae</taxon>
        <taxon>Strophariaceae</taxon>
        <taxon>Hypholoma</taxon>
    </lineage>
</organism>
<dbReference type="SUPFAM" id="SSF56399">
    <property type="entry name" value="ADP-ribosylation"/>
    <property type="match status" value="1"/>
</dbReference>
<keyword evidence="3" id="KW-1185">Reference proteome</keyword>
<dbReference type="Gene3D" id="3.90.228.10">
    <property type="match status" value="1"/>
</dbReference>
<gene>
    <name evidence="2" type="ORF">HYPSUDRAFT_193448</name>
</gene>
<dbReference type="GO" id="GO:0003950">
    <property type="term" value="F:NAD+ poly-ADP-ribosyltransferase activity"/>
    <property type="evidence" value="ECO:0007669"/>
    <property type="project" value="InterPro"/>
</dbReference>
<proteinExistence type="predicted"/>
<dbReference type="InterPro" id="IPR051712">
    <property type="entry name" value="ARTD-AVP"/>
</dbReference>
<dbReference type="PANTHER" id="PTHR45740">
    <property type="entry name" value="POLY [ADP-RIBOSE] POLYMERASE"/>
    <property type="match status" value="1"/>
</dbReference>
<dbReference type="PANTHER" id="PTHR45740:SF2">
    <property type="entry name" value="POLY [ADP-RIBOSE] POLYMERASE"/>
    <property type="match status" value="1"/>
</dbReference>
<dbReference type="OMA" id="CIIRESF"/>
<dbReference type="GO" id="GO:0005634">
    <property type="term" value="C:nucleus"/>
    <property type="evidence" value="ECO:0007669"/>
    <property type="project" value="TreeGrafter"/>
</dbReference>
<evidence type="ECO:0000259" key="1">
    <source>
        <dbReference type="Pfam" id="PF00644"/>
    </source>
</evidence>
<feature type="domain" description="PARP catalytic" evidence="1">
    <location>
        <begin position="52"/>
        <end position="226"/>
    </location>
</feature>
<name>A0A0D2NHV3_HYPSF</name>
<evidence type="ECO:0000313" key="2">
    <source>
        <dbReference type="EMBL" id="KJA16181.1"/>
    </source>
</evidence>